<evidence type="ECO:0000256" key="3">
    <source>
        <dbReference type="PIRSR" id="PIRSR607760-2"/>
    </source>
</evidence>
<reference evidence="4 5" key="1">
    <citation type="submission" date="2016-10" db="EMBL/GenBank/DDBJ databases">
        <authorList>
            <person name="de Groot N.N."/>
        </authorList>
    </citation>
    <scope>NUCLEOTIDE SEQUENCE [LARGE SCALE GENOMIC DNA]</scope>
    <source>
        <strain evidence="4 5">DSM 18979</strain>
    </source>
</reference>
<feature type="binding site" evidence="2">
    <location>
        <position position="66"/>
    </location>
    <ligand>
        <name>Mn(2+)</name>
        <dbReference type="ChEBI" id="CHEBI:29035"/>
        <label>2</label>
    </ligand>
</feature>
<sequence length="191" mass="21869">MWIYEKKLQYPVRVTCGTDLKLAQYLLTQYGGPDGELSAALRYLNQRYTIPTNEAKGLLTDIGTEELAHVEIITTLIYQLTKDATAEDFKAADMGSYYAIRDGALFYSDSNGVPWTATYIQAHADPITDLHEDMAAEQKARAVYEHLIKLTDDPGVKDTLRFLREREVVHYQRFGEALRIVQEYMDTKKVY</sequence>
<comment type="cofactor">
    <cofactor evidence="3">
        <name>Ca(2+)</name>
        <dbReference type="ChEBI" id="CHEBI:29108"/>
    </cofactor>
    <text evidence="3">Binds 1 Ca(2+) ion per subunit.</text>
</comment>
<feature type="binding site" evidence="2">
    <location>
        <position position="69"/>
    </location>
    <ligand>
        <name>Mn(2+)</name>
        <dbReference type="ChEBI" id="CHEBI:29035"/>
        <label>1</label>
    </ligand>
</feature>
<evidence type="ECO:0000256" key="2">
    <source>
        <dbReference type="PIRSR" id="PIRSR607760-1"/>
    </source>
</evidence>
<evidence type="ECO:0000256" key="1">
    <source>
        <dbReference type="ARBA" id="ARBA00007644"/>
    </source>
</evidence>
<keyword evidence="4" id="KW-0167">Capsid protein</keyword>
<dbReference type="InterPro" id="IPR039377">
    <property type="entry name" value="Mn_catalase_dom"/>
</dbReference>
<dbReference type="Pfam" id="PF05067">
    <property type="entry name" value="Mn_catalase"/>
    <property type="match status" value="1"/>
</dbReference>
<dbReference type="AlphaFoldDB" id="A0A1I0DL38"/>
<dbReference type="SUPFAM" id="SSF47240">
    <property type="entry name" value="Ferritin-like"/>
    <property type="match status" value="1"/>
</dbReference>
<feature type="binding site" evidence="2">
    <location>
        <position position="36"/>
    </location>
    <ligand>
        <name>Mn(2+)</name>
        <dbReference type="ChEBI" id="CHEBI:29035"/>
        <label>1</label>
    </ligand>
</feature>
<dbReference type="CDD" id="cd01051">
    <property type="entry name" value="Mn_catalase"/>
    <property type="match status" value="1"/>
</dbReference>
<keyword evidence="4" id="KW-0946">Virion</keyword>
<dbReference type="InterPro" id="IPR007760">
    <property type="entry name" value="Mn_catalase"/>
</dbReference>
<feature type="binding site" evidence="2">
    <location>
        <position position="170"/>
    </location>
    <ligand>
        <name>Mn(2+)</name>
        <dbReference type="ChEBI" id="CHEBI:29035"/>
        <label>1</label>
    </ligand>
</feature>
<keyword evidence="2" id="KW-0464">Manganese</keyword>
<dbReference type="OrthoDB" id="9800585at2"/>
<dbReference type="InterPro" id="IPR012347">
    <property type="entry name" value="Ferritin-like"/>
</dbReference>
<dbReference type="EMBL" id="FOHU01000008">
    <property type="protein sequence ID" value="SET33194.1"/>
    <property type="molecule type" value="Genomic_DNA"/>
</dbReference>
<keyword evidence="5" id="KW-1185">Reference proteome</keyword>
<comment type="cofactor">
    <cofactor evidence="2">
        <name>Mn(2+)</name>
        <dbReference type="ChEBI" id="CHEBI:29035"/>
    </cofactor>
    <text evidence="2">Binds 2 manganese ions per subunit.</text>
</comment>
<evidence type="ECO:0000313" key="5">
    <source>
        <dbReference type="Proteomes" id="UP000199568"/>
    </source>
</evidence>
<dbReference type="InterPro" id="IPR009078">
    <property type="entry name" value="Ferritin-like_SF"/>
</dbReference>
<organism evidence="4 5">
    <name type="scientific">Natronincola peptidivorans</name>
    <dbReference type="NCBI Taxonomy" id="426128"/>
    <lineage>
        <taxon>Bacteria</taxon>
        <taxon>Bacillati</taxon>
        <taxon>Bacillota</taxon>
        <taxon>Clostridia</taxon>
        <taxon>Peptostreptococcales</taxon>
        <taxon>Natronincolaceae</taxon>
        <taxon>Natronincola</taxon>
    </lineage>
</organism>
<name>A0A1I0DL38_9FIRM</name>
<protein>
    <submittedName>
        <fullName evidence="4">Spore coat protein JC</fullName>
    </submittedName>
</protein>
<keyword evidence="3" id="KW-0106">Calcium</keyword>
<keyword evidence="2" id="KW-0479">Metal-binding</keyword>
<feature type="binding site" evidence="3">
    <location>
        <position position="61"/>
    </location>
    <ligand>
        <name>Ca(2+)</name>
        <dbReference type="ChEBI" id="CHEBI:29108"/>
    </ligand>
</feature>
<dbReference type="GO" id="GO:0046872">
    <property type="term" value="F:metal ion binding"/>
    <property type="evidence" value="ECO:0007669"/>
    <property type="project" value="UniProtKB-KW"/>
</dbReference>
<dbReference type="RefSeq" id="WP_090443254.1">
    <property type="nucleotide sequence ID" value="NZ_FOHU01000008.1"/>
</dbReference>
<evidence type="ECO:0000313" key="4">
    <source>
        <dbReference type="EMBL" id="SET33194.1"/>
    </source>
</evidence>
<dbReference type="Proteomes" id="UP000199568">
    <property type="component" value="Unassembled WGS sequence"/>
</dbReference>
<gene>
    <name evidence="4" type="ORF">SAMN05660297_02050</name>
</gene>
<dbReference type="STRING" id="426128.SAMN05660297_02050"/>
<comment type="similarity">
    <text evidence="1">Belongs to the manganese catalase family.</text>
</comment>
<accession>A0A1I0DL38</accession>
<proteinExistence type="inferred from homology"/>
<feature type="binding site" evidence="2">
    <location>
        <position position="137"/>
    </location>
    <ligand>
        <name>Mn(2+)</name>
        <dbReference type="ChEBI" id="CHEBI:29035"/>
        <label>1</label>
    </ligand>
</feature>
<dbReference type="Gene3D" id="1.20.1260.10">
    <property type="match status" value="1"/>
</dbReference>